<dbReference type="ExpressionAtlas" id="M8CW93">
    <property type="expression patterns" value="baseline"/>
</dbReference>
<evidence type="ECO:0000259" key="2">
    <source>
        <dbReference type="Pfam" id="PF23046"/>
    </source>
</evidence>
<reference evidence="3" key="1">
    <citation type="submission" date="2015-06" db="UniProtKB">
        <authorList>
            <consortium name="EnsemblPlants"/>
        </authorList>
    </citation>
    <scope>IDENTIFICATION</scope>
</reference>
<name>M8CW93_AEGTA</name>
<protein>
    <recommendedName>
        <fullName evidence="2">UBE2O-like tandem tSH3-B domain-containing protein</fullName>
    </recommendedName>
</protein>
<accession>M8CW93</accession>
<evidence type="ECO:0000313" key="3">
    <source>
        <dbReference type="EnsemblPlants" id="EMT28081"/>
    </source>
</evidence>
<proteinExistence type="predicted"/>
<sequence length="330" mass="36112">MDAVAAASPNIYLKDLASFGRSLLDRGMVLPEDVDGEVGNISVPVDTFDILLIDDTVVHKKASDIRRVVDRSHLHPGQVVASASDISGQLGVVTGVNTLLDLAKLDKHGVATHLIKGVSPSSLRRVRGFNLGDFVVSGPWLGRVIEVSVDVDVLFDDGAVCRFTNADYKKLLRISEIPTAYRPQMNTIFHPGQCVTGLDPCSLFKEARWLNGRWNRNRVDGTVMKVKTSGVLVYWIASMHHGTDKGLVEAYAPAAYQNADHLTFFCVASDCSWGVADRCFFRESSSTKTDDANGDAACAHDQHEEEEEEEDVIDDDREAATDPVVPREAE</sequence>
<evidence type="ECO:0000256" key="1">
    <source>
        <dbReference type="SAM" id="MobiDB-lite"/>
    </source>
</evidence>
<feature type="region of interest" description="Disordered" evidence="1">
    <location>
        <begin position="285"/>
        <end position="330"/>
    </location>
</feature>
<feature type="compositionally biased region" description="Acidic residues" evidence="1">
    <location>
        <begin position="304"/>
        <end position="317"/>
    </location>
</feature>
<dbReference type="EnsemblPlants" id="EMT28081">
    <property type="protein sequence ID" value="EMT28081"/>
    <property type="gene ID" value="F775_04168"/>
</dbReference>
<feature type="domain" description="UBE2O-like tandem tSH3-B" evidence="2">
    <location>
        <begin position="132"/>
        <end position="245"/>
    </location>
</feature>
<organism evidence="3">
    <name type="scientific">Aegilops tauschii</name>
    <name type="common">Tausch's goatgrass</name>
    <name type="synonym">Aegilops squarrosa</name>
    <dbReference type="NCBI Taxonomy" id="37682"/>
    <lineage>
        <taxon>Eukaryota</taxon>
        <taxon>Viridiplantae</taxon>
        <taxon>Streptophyta</taxon>
        <taxon>Embryophyta</taxon>
        <taxon>Tracheophyta</taxon>
        <taxon>Spermatophyta</taxon>
        <taxon>Magnoliopsida</taxon>
        <taxon>Liliopsida</taxon>
        <taxon>Poales</taxon>
        <taxon>Poaceae</taxon>
        <taxon>BOP clade</taxon>
        <taxon>Pooideae</taxon>
        <taxon>Triticodae</taxon>
        <taxon>Triticeae</taxon>
        <taxon>Triticinae</taxon>
        <taxon>Aegilops</taxon>
    </lineage>
</organism>
<dbReference type="AlphaFoldDB" id="M8CW93"/>
<dbReference type="Pfam" id="PF23046">
    <property type="entry name" value="tSH3-B_UBE2O"/>
    <property type="match status" value="1"/>
</dbReference>
<dbReference type="InterPro" id="IPR057735">
    <property type="entry name" value="UBE2O-like_tSH3-B"/>
</dbReference>